<evidence type="ECO:0000313" key="7">
    <source>
        <dbReference type="Proteomes" id="UP000655225"/>
    </source>
</evidence>
<evidence type="ECO:0008006" key="8">
    <source>
        <dbReference type="Google" id="ProtNLM"/>
    </source>
</evidence>
<reference evidence="6 7" key="1">
    <citation type="submission" date="2020-04" db="EMBL/GenBank/DDBJ databases">
        <title>Plant Genome Project.</title>
        <authorList>
            <person name="Zhang R.-G."/>
        </authorList>
    </citation>
    <scope>NUCLEOTIDE SEQUENCE [LARGE SCALE GENOMIC DNA]</scope>
    <source>
        <strain evidence="6">YNK0</strain>
        <tissue evidence="6">Leaf</tissue>
    </source>
</reference>
<dbReference type="OrthoDB" id="1872155at2759"/>
<dbReference type="Pfam" id="PF15630">
    <property type="entry name" value="CENP-S"/>
    <property type="match status" value="1"/>
</dbReference>
<proteinExistence type="inferred from homology"/>
<keyword evidence="7" id="KW-1185">Reference proteome</keyword>
<dbReference type="InterPro" id="IPR029003">
    <property type="entry name" value="CENP-S/Mhf1"/>
</dbReference>
<gene>
    <name evidence="6" type="ORF">HHK36_015950</name>
</gene>
<dbReference type="OMA" id="VILCAHR"/>
<dbReference type="Proteomes" id="UP000655225">
    <property type="component" value="Unassembled WGS sequence"/>
</dbReference>
<dbReference type="GO" id="GO:0000712">
    <property type="term" value="P:resolution of meiotic recombination intermediates"/>
    <property type="evidence" value="ECO:0007669"/>
    <property type="project" value="TreeGrafter"/>
</dbReference>
<sequence length="134" mass="15223">MEGGGESDFEREEDDAATELLRDRFRLSTISIAEAQAKRNNMEISQPIMACISELAFKFTEQLAKDLELFAQHGGRKSVNMEDVILSAHRNEHLAASLRSFCNELKVKEPQTERKRKKTSRKEDKATTSVLHIS</sequence>
<evidence type="ECO:0000256" key="2">
    <source>
        <dbReference type="ARBA" id="ARBA00022763"/>
    </source>
</evidence>
<organism evidence="6 7">
    <name type="scientific">Tetracentron sinense</name>
    <name type="common">Spur-leaf</name>
    <dbReference type="NCBI Taxonomy" id="13715"/>
    <lineage>
        <taxon>Eukaryota</taxon>
        <taxon>Viridiplantae</taxon>
        <taxon>Streptophyta</taxon>
        <taxon>Embryophyta</taxon>
        <taxon>Tracheophyta</taxon>
        <taxon>Spermatophyta</taxon>
        <taxon>Magnoliopsida</taxon>
        <taxon>Trochodendrales</taxon>
        <taxon>Trochodendraceae</taxon>
        <taxon>Tetracentron</taxon>
    </lineage>
</organism>
<dbReference type="AlphaFoldDB" id="A0A834Z603"/>
<accession>A0A834Z603</accession>
<name>A0A834Z603_TETSI</name>
<keyword evidence="3" id="KW-0238">DNA-binding</keyword>
<dbReference type="GO" id="GO:0046982">
    <property type="term" value="F:protein heterodimerization activity"/>
    <property type="evidence" value="ECO:0007669"/>
    <property type="project" value="InterPro"/>
</dbReference>
<dbReference type="Gene3D" id="1.10.20.10">
    <property type="entry name" value="Histone, subunit A"/>
    <property type="match status" value="1"/>
</dbReference>
<protein>
    <recommendedName>
        <fullName evidence="8">Centromere protein S</fullName>
    </recommendedName>
</protein>
<feature type="region of interest" description="Disordered" evidence="5">
    <location>
        <begin position="108"/>
        <end position="134"/>
    </location>
</feature>
<evidence type="ECO:0000256" key="3">
    <source>
        <dbReference type="ARBA" id="ARBA00023125"/>
    </source>
</evidence>
<evidence type="ECO:0000313" key="6">
    <source>
        <dbReference type="EMBL" id="KAF8400075.1"/>
    </source>
</evidence>
<dbReference type="GO" id="GO:0003682">
    <property type="term" value="F:chromatin binding"/>
    <property type="evidence" value="ECO:0007669"/>
    <property type="project" value="TreeGrafter"/>
</dbReference>
<dbReference type="PANTHER" id="PTHR22980">
    <property type="entry name" value="CORTISTATIN"/>
    <property type="match status" value="1"/>
</dbReference>
<dbReference type="GO" id="GO:0003677">
    <property type="term" value="F:DNA binding"/>
    <property type="evidence" value="ECO:0007669"/>
    <property type="project" value="UniProtKB-KW"/>
</dbReference>
<keyword evidence="4" id="KW-0234">DNA repair</keyword>
<dbReference type="CDD" id="cd22919">
    <property type="entry name" value="HFD_CENP-S"/>
    <property type="match status" value="1"/>
</dbReference>
<comment type="caution">
    <text evidence="6">The sequence shown here is derived from an EMBL/GenBank/DDBJ whole genome shotgun (WGS) entry which is preliminary data.</text>
</comment>
<dbReference type="EMBL" id="JABCRI010000010">
    <property type="protein sequence ID" value="KAF8400075.1"/>
    <property type="molecule type" value="Genomic_DNA"/>
</dbReference>
<keyword evidence="2" id="KW-0227">DNA damage</keyword>
<comment type="similarity">
    <text evidence="1">Belongs to the TAF9 family. CENP-S/MHF1 subfamily.</text>
</comment>
<dbReference type="InterPro" id="IPR009072">
    <property type="entry name" value="Histone-fold"/>
</dbReference>
<dbReference type="GO" id="GO:0071821">
    <property type="term" value="C:FANCM-MHF complex"/>
    <property type="evidence" value="ECO:0007669"/>
    <property type="project" value="InterPro"/>
</dbReference>
<evidence type="ECO:0000256" key="4">
    <source>
        <dbReference type="ARBA" id="ARBA00023204"/>
    </source>
</evidence>
<dbReference type="GO" id="GO:0006281">
    <property type="term" value="P:DNA repair"/>
    <property type="evidence" value="ECO:0007669"/>
    <property type="project" value="UniProtKB-KW"/>
</dbReference>
<dbReference type="GO" id="GO:0031297">
    <property type="term" value="P:replication fork processing"/>
    <property type="evidence" value="ECO:0007669"/>
    <property type="project" value="TreeGrafter"/>
</dbReference>
<dbReference type="PANTHER" id="PTHR22980:SF0">
    <property type="entry name" value="CENTROMERE PROTEIN S"/>
    <property type="match status" value="1"/>
</dbReference>
<evidence type="ECO:0000256" key="5">
    <source>
        <dbReference type="SAM" id="MobiDB-lite"/>
    </source>
</evidence>
<evidence type="ECO:0000256" key="1">
    <source>
        <dbReference type="ARBA" id="ARBA00006612"/>
    </source>
</evidence>
<dbReference type="SUPFAM" id="SSF47113">
    <property type="entry name" value="Histone-fold"/>
    <property type="match status" value="1"/>
</dbReference>